<dbReference type="AlphaFoldDB" id="A0A0A8Y4P2"/>
<sequence length="17" mass="1801">MISSEGVDMGLSSLVLY</sequence>
<accession>A0A0A8Y4P2</accession>
<evidence type="ECO:0000313" key="1">
    <source>
        <dbReference type="EMBL" id="JAD18972.1"/>
    </source>
</evidence>
<proteinExistence type="predicted"/>
<reference evidence="1" key="2">
    <citation type="journal article" date="2015" name="Data Brief">
        <title>Shoot transcriptome of the giant reed, Arundo donax.</title>
        <authorList>
            <person name="Barrero R.A."/>
            <person name="Guerrero F.D."/>
            <person name="Moolhuijzen P."/>
            <person name="Goolsby J.A."/>
            <person name="Tidwell J."/>
            <person name="Bellgard S.E."/>
            <person name="Bellgard M.I."/>
        </authorList>
    </citation>
    <scope>NUCLEOTIDE SEQUENCE</scope>
    <source>
        <tissue evidence="1">Shoot tissue taken approximately 20 cm above the soil surface</tissue>
    </source>
</reference>
<name>A0A0A8Y4P2_ARUDO</name>
<reference evidence="1" key="1">
    <citation type="submission" date="2014-09" db="EMBL/GenBank/DDBJ databases">
        <authorList>
            <person name="Magalhaes I.L.F."/>
            <person name="Oliveira U."/>
            <person name="Santos F.R."/>
            <person name="Vidigal T.H.D.A."/>
            <person name="Brescovit A.D."/>
            <person name="Santos A.J."/>
        </authorList>
    </citation>
    <scope>NUCLEOTIDE SEQUENCE</scope>
    <source>
        <tissue evidence="1">Shoot tissue taken approximately 20 cm above the soil surface</tissue>
    </source>
</reference>
<dbReference type="EMBL" id="GBRH01278923">
    <property type="protein sequence ID" value="JAD18972.1"/>
    <property type="molecule type" value="Transcribed_RNA"/>
</dbReference>
<protein>
    <submittedName>
        <fullName evidence="1">Uncharacterized protein</fullName>
    </submittedName>
</protein>
<organism evidence="1">
    <name type="scientific">Arundo donax</name>
    <name type="common">Giant reed</name>
    <name type="synonym">Donax arundinaceus</name>
    <dbReference type="NCBI Taxonomy" id="35708"/>
    <lineage>
        <taxon>Eukaryota</taxon>
        <taxon>Viridiplantae</taxon>
        <taxon>Streptophyta</taxon>
        <taxon>Embryophyta</taxon>
        <taxon>Tracheophyta</taxon>
        <taxon>Spermatophyta</taxon>
        <taxon>Magnoliopsida</taxon>
        <taxon>Liliopsida</taxon>
        <taxon>Poales</taxon>
        <taxon>Poaceae</taxon>
        <taxon>PACMAD clade</taxon>
        <taxon>Arundinoideae</taxon>
        <taxon>Arundineae</taxon>
        <taxon>Arundo</taxon>
    </lineage>
</organism>